<feature type="compositionally biased region" description="Polar residues" evidence="1">
    <location>
        <begin position="377"/>
        <end position="398"/>
    </location>
</feature>
<gene>
    <name evidence="2" type="ORF">GPM918_LOCUS26694</name>
    <name evidence="3" type="ORF">SRO942_LOCUS26895</name>
</gene>
<dbReference type="AlphaFoldDB" id="A0A815AZB9"/>
<dbReference type="Proteomes" id="UP000681722">
    <property type="component" value="Unassembled WGS sequence"/>
</dbReference>
<evidence type="ECO:0000313" key="4">
    <source>
        <dbReference type="Proteomes" id="UP000663829"/>
    </source>
</evidence>
<reference evidence="2" key="1">
    <citation type="submission" date="2021-02" db="EMBL/GenBank/DDBJ databases">
        <authorList>
            <person name="Nowell W R."/>
        </authorList>
    </citation>
    <scope>NUCLEOTIDE SEQUENCE</scope>
</reference>
<dbReference type="Proteomes" id="UP000663829">
    <property type="component" value="Unassembled WGS sequence"/>
</dbReference>
<dbReference type="EMBL" id="CAJNOQ010010858">
    <property type="protein sequence ID" value="CAF1262841.1"/>
    <property type="molecule type" value="Genomic_DNA"/>
</dbReference>
<comment type="caution">
    <text evidence="2">The sequence shown here is derived from an EMBL/GenBank/DDBJ whole genome shotgun (WGS) entry which is preliminary data.</text>
</comment>
<sequence>MASTKPTRSGRAPKLPGALKDSDSEDENRSNNKKFGFIYFPDERRHAVTSLNSVEQGENKTVRVRSGGKWYEGLLLYTGEKIAYCVVRCSTMCCYFRFLGTKAECNRQTFELPFHSDGELSDIDRRYGLTTEAPGACRQVQKSIETEKDVELECARLSLENVLQSTRLDNEIDSFLDQRISKRKAKKIENTAPTIGGSDVTRSDRRITPQLVTSSIRYEAARKFVQPMSDDSEQIKVQLRTIENMQAQTKRDVKSVKDLLLLLIIEGVDVRHIRGADSQRYLYNIVSKVFGKNLTDASLPDYKERKEKKALPDETMDKIHEAVRYRFKISKDEYNRQWHERNRRLFGQWLNDYGTRLNESLNKTTSSTTSQRRARSPNDSIVSTGKRQHTATDGSSNGRNEDEANDP</sequence>
<keyword evidence="4" id="KW-1185">Reference proteome</keyword>
<name>A0A815AZB9_9BILA</name>
<feature type="region of interest" description="Disordered" evidence="1">
    <location>
        <begin position="360"/>
        <end position="407"/>
    </location>
</feature>
<protein>
    <submittedName>
        <fullName evidence="2">Uncharacterized protein</fullName>
    </submittedName>
</protein>
<feature type="region of interest" description="Disordered" evidence="1">
    <location>
        <begin position="1"/>
        <end position="30"/>
    </location>
</feature>
<accession>A0A815AZB9</accession>
<dbReference type="EMBL" id="CAJOBC010019526">
    <property type="protein sequence ID" value="CAF4042233.1"/>
    <property type="molecule type" value="Genomic_DNA"/>
</dbReference>
<evidence type="ECO:0000313" key="3">
    <source>
        <dbReference type="EMBL" id="CAF4042233.1"/>
    </source>
</evidence>
<evidence type="ECO:0000256" key="1">
    <source>
        <dbReference type="SAM" id="MobiDB-lite"/>
    </source>
</evidence>
<proteinExistence type="predicted"/>
<evidence type="ECO:0000313" key="2">
    <source>
        <dbReference type="EMBL" id="CAF1262841.1"/>
    </source>
</evidence>
<organism evidence="2 4">
    <name type="scientific">Didymodactylos carnosus</name>
    <dbReference type="NCBI Taxonomy" id="1234261"/>
    <lineage>
        <taxon>Eukaryota</taxon>
        <taxon>Metazoa</taxon>
        <taxon>Spiralia</taxon>
        <taxon>Gnathifera</taxon>
        <taxon>Rotifera</taxon>
        <taxon>Eurotatoria</taxon>
        <taxon>Bdelloidea</taxon>
        <taxon>Philodinida</taxon>
        <taxon>Philodinidae</taxon>
        <taxon>Didymodactylos</taxon>
    </lineage>
</organism>